<dbReference type="InterPro" id="IPR002641">
    <property type="entry name" value="PNPLA_dom"/>
</dbReference>
<accession>A0A1I2VKH4</accession>
<dbReference type="STRING" id="1045558.SAMN05216175_11785"/>
<dbReference type="PANTHER" id="PTHR14226">
    <property type="entry name" value="NEUROPATHY TARGET ESTERASE/SWISS CHEESE D.MELANOGASTER"/>
    <property type="match status" value="1"/>
</dbReference>
<evidence type="ECO:0000313" key="6">
    <source>
        <dbReference type="EMBL" id="SFG89652.1"/>
    </source>
</evidence>
<dbReference type="PROSITE" id="PS51635">
    <property type="entry name" value="PNPLA"/>
    <property type="match status" value="1"/>
</dbReference>
<evidence type="ECO:0000259" key="5">
    <source>
        <dbReference type="PROSITE" id="PS51635"/>
    </source>
</evidence>
<feature type="short sequence motif" description="DGA/G" evidence="4">
    <location>
        <begin position="183"/>
        <end position="185"/>
    </location>
</feature>
<dbReference type="GO" id="GO:0016787">
    <property type="term" value="F:hydrolase activity"/>
    <property type="evidence" value="ECO:0007669"/>
    <property type="project" value="UniProtKB-UniRule"/>
</dbReference>
<dbReference type="Pfam" id="PF01734">
    <property type="entry name" value="Patatin"/>
    <property type="match status" value="1"/>
</dbReference>
<feature type="active site" description="Nucleophile" evidence="4">
    <location>
        <position position="42"/>
    </location>
</feature>
<feature type="short sequence motif" description="GXSXG" evidence="4">
    <location>
        <begin position="40"/>
        <end position="44"/>
    </location>
</feature>
<organism evidence="6 7">
    <name type="scientific">Neptunomonas qingdaonensis</name>
    <dbReference type="NCBI Taxonomy" id="1045558"/>
    <lineage>
        <taxon>Bacteria</taxon>
        <taxon>Pseudomonadati</taxon>
        <taxon>Pseudomonadota</taxon>
        <taxon>Gammaproteobacteria</taxon>
        <taxon>Oceanospirillales</taxon>
        <taxon>Oceanospirillaceae</taxon>
        <taxon>Neptunomonas</taxon>
    </lineage>
</organism>
<dbReference type="RefSeq" id="WP_090730341.1">
    <property type="nucleotide sequence ID" value="NZ_FOOU01000017.1"/>
</dbReference>
<proteinExistence type="predicted"/>
<dbReference type="OrthoDB" id="9807112at2"/>
<feature type="domain" description="PNPLA" evidence="5">
    <location>
        <begin position="8"/>
        <end position="196"/>
    </location>
</feature>
<dbReference type="GO" id="GO:0016042">
    <property type="term" value="P:lipid catabolic process"/>
    <property type="evidence" value="ECO:0007669"/>
    <property type="project" value="UniProtKB-UniRule"/>
</dbReference>
<protein>
    <submittedName>
        <fullName evidence="6">NTE family protein</fullName>
    </submittedName>
</protein>
<feature type="active site" description="Proton acceptor" evidence="4">
    <location>
        <position position="183"/>
    </location>
</feature>
<evidence type="ECO:0000256" key="3">
    <source>
        <dbReference type="ARBA" id="ARBA00023098"/>
    </source>
</evidence>
<dbReference type="InterPro" id="IPR050301">
    <property type="entry name" value="NTE"/>
</dbReference>
<dbReference type="SUPFAM" id="SSF52151">
    <property type="entry name" value="FabD/lysophospholipase-like"/>
    <property type="match status" value="1"/>
</dbReference>
<dbReference type="Gene3D" id="3.40.1090.10">
    <property type="entry name" value="Cytosolic phospholipase A2 catalytic domain"/>
    <property type="match status" value="2"/>
</dbReference>
<keyword evidence="1 4" id="KW-0378">Hydrolase</keyword>
<keyword evidence="3 4" id="KW-0443">Lipid metabolism</keyword>
<dbReference type="EMBL" id="FOOU01000017">
    <property type="protein sequence ID" value="SFG89652.1"/>
    <property type="molecule type" value="Genomic_DNA"/>
</dbReference>
<reference evidence="7" key="1">
    <citation type="submission" date="2016-10" db="EMBL/GenBank/DDBJ databases">
        <authorList>
            <person name="Varghese N."/>
            <person name="Submissions S."/>
        </authorList>
    </citation>
    <scope>NUCLEOTIDE SEQUENCE [LARGE SCALE GENOMIC DNA]</scope>
    <source>
        <strain evidence="7">CGMCC 1.10971</strain>
    </source>
</reference>
<evidence type="ECO:0000313" key="7">
    <source>
        <dbReference type="Proteomes" id="UP000198623"/>
    </source>
</evidence>
<feature type="short sequence motif" description="GXGXXG" evidence="4">
    <location>
        <begin position="12"/>
        <end position="17"/>
    </location>
</feature>
<dbReference type="InterPro" id="IPR016035">
    <property type="entry name" value="Acyl_Trfase/lysoPLipase"/>
</dbReference>
<evidence type="ECO:0000256" key="1">
    <source>
        <dbReference type="ARBA" id="ARBA00022801"/>
    </source>
</evidence>
<dbReference type="AlphaFoldDB" id="A0A1I2VKH4"/>
<dbReference type="PANTHER" id="PTHR14226:SF78">
    <property type="entry name" value="SLR0060 PROTEIN"/>
    <property type="match status" value="1"/>
</dbReference>
<evidence type="ECO:0000256" key="2">
    <source>
        <dbReference type="ARBA" id="ARBA00022963"/>
    </source>
</evidence>
<keyword evidence="7" id="KW-1185">Reference proteome</keyword>
<dbReference type="Proteomes" id="UP000198623">
    <property type="component" value="Unassembled WGS sequence"/>
</dbReference>
<name>A0A1I2VKH4_9GAMM</name>
<gene>
    <name evidence="6" type="ORF">SAMN05216175_11785</name>
</gene>
<keyword evidence="2 4" id="KW-0442">Lipid degradation</keyword>
<evidence type="ECO:0000256" key="4">
    <source>
        <dbReference type="PROSITE-ProRule" id="PRU01161"/>
    </source>
</evidence>
<sequence length="330" mass="36321">MQSIKVNLALQGGGAHGAFTWGVIDRLLEEELLSFEGISGTSAGAMNAVMLAEGWRLGGPQGARDKLDEFWGAISALDYGNVLPEHLEGSMARLWLYAMKYVSPYDINKLDINPLRSLVSQLVDFEQLSLDSPFKLFLAATEVSTGKLKIFRESELTVNHLLASACLPNIHKAIEIDGLNYWDGGFSANPAIFPLIYDCDSDDVLIVLLQSLVGNELPITAETIGERVTEMSFQSTFLREMSSIAAIKRQSMPQGWFSGKAVRKIGRMRTHIIESHELLSGLRRASKYDTRKTFLHGLKEAGRDAASVWLGEHQGVLGKKTSCDIDALFA</sequence>